<dbReference type="RefSeq" id="WP_094377133.1">
    <property type="nucleotide sequence ID" value="NZ_NOKA02000028.1"/>
</dbReference>
<dbReference type="OrthoDB" id="49066at2"/>
<keyword evidence="13" id="KW-1185">Reference proteome</keyword>
<evidence type="ECO:0000313" key="14">
    <source>
        <dbReference type="Proteomes" id="UP000247523"/>
    </source>
</evidence>
<comment type="similarity">
    <text evidence="8">Belongs to the TRAP transporter small permease family.</text>
</comment>
<evidence type="ECO:0000256" key="8">
    <source>
        <dbReference type="ARBA" id="ARBA00038436"/>
    </source>
</evidence>
<feature type="transmembrane region" description="Helical" evidence="9">
    <location>
        <begin position="21"/>
        <end position="46"/>
    </location>
</feature>
<name>A0A255KTH2_9FIRM</name>
<dbReference type="Proteomes" id="UP000216411">
    <property type="component" value="Unassembled WGS sequence"/>
</dbReference>
<accession>A0A255KTH2</accession>
<evidence type="ECO:0000259" key="10">
    <source>
        <dbReference type="Pfam" id="PF04290"/>
    </source>
</evidence>
<evidence type="ECO:0000313" key="12">
    <source>
        <dbReference type="EMBL" id="RDY30805.1"/>
    </source>
</evidence>
<evidence type="ECO:0000256" key="1">
    <source>
        <dbReference type="ARBA" id="ARBA00004429"/>
    </source>
</evidence>
<gene>
    <name evidence="11" type="ORF">C8E03_103198</name>
    <name evidence="12" type="ORF">CG710_012965</name>
</gene>
<keyword evidence="4" id="KW-0997">Cell inner membrane</keyword>
<organism evidence="11 14">
    <name type="scientific">Lachnotalea glycerini</name>
    <dbReference type="NCBI Taxonomy" id="1763509"/>
    <lineage>
        <taxon>Bacteria</taxon>
        <taxon>Bacillati</taxon>
        <taxon>Bacillota</taxon>
        <taxon>Clostridia</taxon>
        <taxon>Lachnospirales</taxon>
        <taxon>Lachnospiraceae</taxon>
        <taxon>Lachnotalea</taxon>
    </lineage>
</organism>
<evidence type="ECO:0000256" key="4">
    <source>
        <dbReference type="ARBA" id="ARBA00022519"/>
    </source>
</evidence>
<reference evidence="12 13" key="1">
    <citation type="journal article" date="2017" name="Genome Announc.">
        <title>Draft Genome Sequence of a Sporulating and Motile Strain of Lachnotalea glycerini Isolated from Water in Quebec City, Canada.</title>
        <authorList>
            <person name="Maheux A.F."/>
            <person name="Boudreau D.K."/>
            <person name="Berube E."/>
            <person name="Boissinot M."/>
            <person name="Raymond F."/>
            <person name="Brodeur S."/>
            <person name="Corbeil J."/>
            <person name="Isabel S."/>
            <person name="Omar R.F."/>
            <person name="Bergeron M.G."/>
        </authorList>
    </citation>
    <scope>NUCLEOTIDE SEQUENCE [LARGE SCALE GENOMIC DNA]</scope>
    <source>
        <strain evidence="12 13">CCRI-19302</strain>
    </source>
</reference>
<dbReference type="EMBL" id="QICS01000003">
    <property type="protein sequence ID" value="PXV91640.1"/>
    <property type="molecule type" value="Genomic_DNA"/>
</dbReference>
<protein>
    <submittedName>
        <fullName evidence="12">TRAP transporter small permease</fullName>
    </submittedName>
    <submittedName>
        <fullName evidence="11">TRAP-type C4-dicarboxylate transport system permease small subunit</fullName>
    </submittedName>
</protein>
<dbReference type="InterPro" id="IPR055348">
    <property type="entry name" value="DctQ"/>
</dbReference>
<dbReference type="AlphaFoldDB" id="A0A255KTH2"/>
<evidence type="ECO:0000313" key="13">
    <source>
        <dbReference type="Proteomes" id="UP000216411"/>
    </source>
</evidence>
<evidence type="ECO:0000256" key="6">
    <source>
        <dbReference type="ARBA" id="ARBA00022989"/>
    </source>
</evidence>
<dbReference type="Pfam" id="PF04290">
    <property type="entry name" value="DctQ"/>
    <property type="match status" value="1"/>
</dbReference>
<dbReference type="EMBL" id="NOKA02000028">
    <property type="protein sequence ID" value="RDY30805.1"/>
    <property type="molecule type" value="Genomic_DNA"/>
</dbReference>
<dbReference type="Proteomes" id="UP000247523">
    <property type="component" value="Unassembled WGS sequence"/>
</dbReference>
<feature type="transmembrane region" description="Helical" evidence="9">
    <location>
        <begin position="96"/>
        <end position="119"/>
    </location>
</feature>
<feature type="transmembrane region" description="Helical" evidence="9">
    <location>
        <begin position="139"/>
        <end position="157"/>
    </location>
</feature>
<keyword evidence="5 9" id="KW-0812">Transmembrane</keyword>
<comment type="caution">
    <text evidence="11">The sequence shown here is derived from an EMBL/GenBank/DDBJ whole genome shotgun (WGS) entry which is preliminary data.</text>
</comment>
<dbReference type="GO" id="GO:0022857">
    <property type="term" value="F:transmembrane transporter activity"/>
    <property type="evidence" value="ECO:0007669"/>
    <property type="project" value="TreeGrafter"/>
</dbReference>
<dbReference type="InterPro" id="IPR007387">
    <property type="entry name" value="TRAP_DctQ"/>
</dbReference>
<evidence type="ECO:0000256" key="7">
    <source>
        <dbReference type="ARBA" id="ARBA00023136"/>
    </source>
</evidence>
<evidence type="ECO:0000256" key="3">
    <source>
        <dbReference type="ARBA" id="ARBA00022475"/>
    </source>
</evidence>
<keyword evidence="2" id="KW-0813">Transport</keyword>
<dbReference type="PANTHER" id="PTHR35011:SF11">
    <property type="entry name" value="TRAP TRANSPORTER SMALL PERMEASE PROTEIN"/>
    <property type="match status" value="1"/>
</dbReference>
<reference evidence="12" key="3">
    <citation type="submission" date="2018-07" db="EMBL/GenBank/DDBJ databases">
        <authorList>
            <person name="Quirk P.G."/>
            <person name="Krulwich T.A."/>
        </authorList>
    </citation>
    <scope>NUCLEOTIDE SEQUENCE</scope>
    <source>
        <strain evidence="12">CCRI-19302</strain>
    </source>
</reference>
<evidence type="ECO:0000313" key="11">
    <source>
        <dbReference type="EMBL" id="PXV91640.1"/>
    </source>
</evidence>
<feature type="transmembrane region" description="Helical" evidence="9">
    <location>
        <begin position="58"/>
        <end position="75"/>
    </location>
</feature>
<evidence type="ECO:0000256" key="5">
    <source>
        <dbReference type="ARBA" id="ARBA00022692"/>
    </source>
</evidence>
<proteinExistence type="inferred from homology"/>
<evidence type="ECO:0000256" key="2">
    <source>
        <dbReference type="ARBA" id="ARBA00022448"/>
    </source>
</evidence>
<dbReference type="PANTHER" id="PTHR35011">
    <property type="entry name" value="2,3-DIKETO-L-GULONATE TRAP TRANSPORTER SMALL PERMEASE PROTEIN YIAM"/>
    <property type="match status" value="1"/>
</dbReference>
<evidence type="ECO:0000256" key="9">
    <source>
        <dbReference type="SAM" id="Phobius"/>
    </source>
</evidence>
<comment type="subcellular location">
    <subcellularLocation>
        <location evidence="1">Cell inner membrane</location>
        <topology evidence="1">Multi-pass membrane protein</topology>
    </subcellularLocation>
</comment>
<sequence length="173" mass="19542">MPEIFSRIDKIKPAYDMTYKFVLFLCKILLVIDILITSFSVAGRYISFIPDPSWSEEVVLTCMAYMAVLSAALAIRRGAHIRMTAFDTYLPKKVLGVLDIIADLGVLLLAIIMIVVGWNYAVGIGSKGTYVSMPFLSRFWMYFPVPLAGVAMFVFELESVYNHVKSFFIKEVK</sequence>
<keyword evidence="3" id="KW-1003">Cell membrane</keyword>
<reference evidence="11 14" key="2">
    <citation type="submission" date="2018-05" db="EMBL/GenBank/DDBJ databases">
        <title>Genomic Encyclopedia of Type Strains, Phase IV (KMG-IV): sequencing the most valuable type-strain genomes for metagenomic binning, comparative biology and taxonomic classification.</title>
        <authorList>
            <person name="Goeker M."/>
        </authorList>
    </citation>
    <scope>NUCLEOTIDE SEQUENCE [LARGE SCALE GENOMIC DNA]</scope>
    <source>
        <strain evidence="11 14">DSM 28816</strain>
    </source>
</reference>
<dbReference type="GO" id="GO:0015740">
    <property type="term" value="P:C4-dicarboxylate transport"/>
    <property type="evidence" value="ECO:0007669"/>
    <property type="project" value="TreeGrafter"/>
</dbReference>
<keyword evidence="6 9" id="KW-1133">Transmembrane helix</keyword>
<keyword evidence="7 9" id="KW-0472">Membrane</keyword>
<dbReference type="GO" id="GO:0005886">
    <property type="term" value="C:plasma membrane"/>
    <property type="evidence" value="ECO:0007669"/>
    <property type="project" value="UniProtKB-SubCell"/>
</dbReference>
<feature type="domain" description="Tripartite ATP-independent periplasmic transporters DctQ component" evidence="10">
    <location>
        <begin position="34"/>
        <end position="164"/>
    </location>
</feature>